<dbReference type="GO" id="GO:0031902">
    <property type="term" value="C:late endosome membrane"/>
    <property type="evidence" value="ECO:0007669"/>
    <property type="project" value="UniProtKB-SubCell"/>
</dbReference>
<evidence type="ECO:0000256" key="9">
    <source>
        <dbReference type="SAM" id="MobiDB-lite"/>
    </source>
</evidence>
<feature type="compositionally biased region" description="Low complexity" evidence="9">
    <location>
        <begin position="566"/>
        <end position="590"/>
    </location>
</feature>
<dbReference type="Pfam" id="PF13923">
    <property type="entry name" value="zf-C3HC4_2"/>
    <property type="match status" value="1"/>
</dbReference>
<dbReference type="GO" id="GO:0006886">
    <property type="term" value="P:intracellular protein transport"/>
    <property type="evidence" value="ECO:0007669"/>
    <property type="project" value="UniProtKB-UniRule"/>
</dbReference>
<evidence type="ECO:0000256" key="7">
    <source>
        <dbReference type="PROSITE-ProRule" id="PRU00175"/>
    </source>
</evidence>
<feature type="region of interest" description="Disordered" evidence="9">
    <location>
        <begin position="566"/>
        <end position="633"/>
    </location>
</feature>
<evidence type="ECO:0000256" key="8">
    <source>
        <dbReference type="PROSITE-ProRule" id="PRU01006"/>
    </source>
</evidence>
<dbReference type="PANTHER" id="PTHR23323">
    <property type="entry name" value="VACUOLAR PROTEIN SORTING-ASSOCIATED PROTEIN"/>
    <property type="match status" value="1"/>
</dbReference>
<keyword evidence="5" id="KW-0862">Zinc</keyword>
<evidence type="ECO:0000256" key="3">
    <source>
        <dbReference type="ARBA" id="ARBA00022723"/>
    </source>
</evidence>
<dbReference type="Proteomes" id="UP000595437">
    <property type="component" value="Chromosome 1"/>
</dbReference>
<dbReference type="InterPro" id="IPR024763">
    <property type="entry name" value="VPS11_C"/>
</dbReference>
<evidence type="ECO:0000313" key="11">
    <source>
        <dbReference type="EMBL" id="QQP56178.1"/>
    </source>
</evidence>
<organism evidence="11 12">
    <name type="scientific">Caligus rogercresseyi</name>
    <name type="common">Sea louse</name>
    <dbReference type="NCBI Taxonomy" id="217165"/>
    <lineage>
        <taxon>Eukaryota</taxon>
        <taxon>Metazoa</taxon>
        <taxon>Ecdysozoa</taxon>
        <taxon>Arthropoda</taxon>
        <taxon>Crustacea</taxon>
        <taxon>Multicrustacea</taxon>
        <taxon>Hexanauplia</taxon>
        <taxon>Copepoda</taxon>
        <taxon>Siphonostomatoida</taxon>
        <taxon>Caligidae</taxon>
        <taxon>Caligus</taxon>
    </lineage>
</organism>
<dbReference type="Pfam" id="PF12451">
    <property type="entry name" value="VPS11_C"/>
    <property type="match status" value="1"/>
</dbReference>
<sequence length="633" mass="70710">LLWAIDNYCKTIGRLEPSYVIRRFLDAQRIENLTVYLQALHRREAANEDHTTLLLNCYTKLKDEEKLSDFIMTKDREVDFDVDVAVKVCRQAGYFDHALALAKKHSKYEWVLKIQLEDRKNYASAADYISGLDAIAMENSLRKYGSALVAVLPEQTTEMALRSCRSAMVNYLEKIVECEWDDELSSQIYNTLLECYLSKLPDNETKVLNLLRTGNCNVDQALILCKNASCKPGLLYLYEKKRIYEEILLFHVKEGDLQAALETCRKFGDEDRQLWSSALRLIPCQPSATPAIMSEVLESIESLKLLSPLEVINSLTSTPGATLGLVREYLLRFMESEEEILEENGRAISDYQVETEKIKGKIHALENEPLIFQCSKCSACSNPLDLPSVHFLCKHSFHKQCAVSFAESENECPVCYKENKRLLDIVTAQESNKTAHEAFHYQLETASDGFSLVAQYFGRGLFRGDGDDLLSIINEAAKNMSSDKSFMGSLSTNNSNTGLQSESRIRMEEGNTRGVGSTTSEARLRVDQGSSSGGLSLLSESRLRSQMPASIAPSISDARLRLNEGSKAASSSISSTTSKMASSSSSRAKAPPINEKEKEDSPLDENNPFYEEVDAKGDDNSGKNPFGEDGEEN</sequence>
<feature type="region of interest" description="Disordered" evidence="9">
    <location>
        <begin position="483"/>
        <end position="550"/>
    </location>
</feature>
<dbReference type="OrthoDB" id="26184at2759"/>
<dbReference type="InterPro" id="IPR000547">
    <property type="entry name" value="Clathrin_H-chain/VPS_repeat"/>
</dbReference>
<dbReference type="GO" id="GO:0030674">
    <property type="term" value="F:protein-macromolecule adaptor activity"/>
    <property type="evidence" value="ECO:0007669"/>
    <property type="project" value="TreeGrafter"/>
</dbReference>
<dbReference type="GO" id="GO:0007032">
    <property type="term" value="P:endosome organization"/>
    <property type="evidence" value="ECO:0007669"/>
    <property type="project" value="TreeGrafter"/>
</dbReference>
<dbReference type="Gene3D" id="3.30.40.10">
    <property type="entry name" value="Zinc/RING finger domain, C3HC4 (zinc finger)"/>
    <property type="match status" value="1"/>
</dbReference>
<feature type="domain" description="RING-type" evidence="10">
    <location>
        <begin position="377"/>
        <end position="415"/>
    </location>
</feature>
<gene>
    <name evidence="11" type="ORF">FKW44_000759</name>
</gene>
<evidence type="ECO:0000256" key="4">
    <source>
        <dbReference type="ARBA" id="ARBA00022771"/>
    </source>
</evidence>
<feature type="compositionally biased region" description="Polar residues" evidence="9">
    <location>
        <begin position="483"/>
        <end position="502"/>
    </location>
</feature>
<dbReference type="EMBL" id="CP045890">
    <property type="protein sequence ID" value="QQP56178.1"/>
    <property type="molecule type" value="Genomic_DNA"/>
</dbReference>
<dbReference type="PROSITE" id="PS50236">
    <property type="entry name" value="CHCR"/>
    <property type="match status" value="1"/>
</dbReference>
<dbReference type="AlphaFoldDB" id="A0A7T8QV43"/>
<feature type="compositionally biased region" description="Low complexity" evidence="9">
    <location>
        <begin position="529"/>
        <end position="540"/>
    </location>
</feature>
<evidence type="ECO:0000259" key="10">
    <source>
        <dbReference type="PROSITE" id="PS50089"/>
    </source>
</evidence>
<protein>
    <submittedName>
        <fullName evidence="11">Vacuolar protein sortingassociated protein 11 -like protein</fullName>
    </submittedName>
</protein>
<dbReference type="GO" id="GO:0008270">
    <property type="term" value="F:zinc ion binding"/>
    <property type="evidence" value="ECO:0007669"/>
    <property type="project" value="UniProtKB-KW"/>
</dbReference>
<dbReference type="GO" id="GO:0006904">
    <property type="term" value="P:vesicle docking involved in exocytosis"/>
    <property type="evidence" value="ECO:0007669"/>
    <property type="project" value="TreeGrafter"/>
</dbReference>
<dbReference type="PANTHER" id="PTHR23323:SF24">
    <property type="entry name" value="VACUOLAR PROTEIN SORTING-ASSOCIATED PROTEIN 11 HOMOLOG"/>
    <property type="match status" value="1"/>
</dbReference>
<dbReference type="Pfam" id="PF23356">
    <property type="entry name" value="TPR_PEP5_VPS11"/>
    <property type="match status" value="2"/>
</dbReference>
<dbReference type="SUPFAM" id="SSF48371">
    <property type="entry name" value="ARM repeat"/>
    <property type="match status" value="1"/>
</dbReference>
<comment type="subcellular location">
    <subcellularLocation>
        <location evidence="1">Late endosome membrane</location>
        <topology evidence="1">Peripheral membrane protein</topology>
        <orientation evidence="1">Cytoplasmic side</orientation>
    </subcellularLocation>
</comment>
<feature type="non-terminal residue" evidence="11">
    <location>
        <position position="1"/>
    </location>
</feature>
<evidence type="ECO:0000256" key="2">
    <source>
        <dbReference type="ARBA" id="ARBA00007070"/>
    </source>
</evidence>
<keyword evidence="12" id="KW-1185">Reference proteome</keyword>
<feature type="non-terminal residue" evidence="11">
    <location>
        <position position="633"/>
    </location>
</feature>
<dbReference type="GO" id="GO:0030897">
    <property type="term" value="C:HOPS complex"/>
    <property type="evidence" value="ECO:0007669"/>
    <property type="project" value="TreeGrafter"/>
</dbReference>
<comment type="similarity">
    <text evidence="2">Belongs to the VPS11 family.</text>
</comment>
<evidence type="ECO:0000256" key="5">
    <source>
        <dbReference type="ARBA" id="ARBA00022833"/>
    </source>
</evidence>
<dbReference type="PROSITE" id="PS50089">
    <property type="entry name" value="ZF_RING_2"/>
    <property type="match status" value="1"/>
</dbReference>
<keyword evidence="4 7" id="KW-0863">Zinc-finger</keyword>
<proteinExistence type="inferred from homology"/>
<dbReference type="SUPFAM" id="SSF57850">
    <property type="entry name" value="RING/U-box"/>
    <property type="match status" value="1"/>
</dbReference>
<evidence type="ECO:0000313" key="12">
    <source>
        <dbReference type="Proteomes" id="UP000595437"/>
    </source>
</evidence>
<reference evidence="12" key="1">
    <citation type="submission" date="2021-01" db="EMBL/GenBank/DDBJ databases">
        <title>Caligus Genome Assembly.</title>
        <authorList>
            <person name="Gallardo-Escarate C."/>
        </authorList>
    </citation>
    <scope>NUCLEOTIDE SEQUENCE [LARGE SCALE GENOMIC DNA]</scope>
</reference>
<accession>A0A7T8QV43</accession>
<feature type="repeat" description="CHCR" evidence="8">
    <location>
        <begin position="8"/>
        <end position="157"/>
    </location>
</feature>
<dbReference type="CDD" id="cd16688">
    <property type="entry name" value="RING-H2_Vps11"/>
    <property type="match status" value="1"/>
</dbReference>
<name>A0A7T8QV43_CALRO</name>
<evidence type="ECO:0000256" key="1">
    <source>
        <dbReference type="ARBA" id="ARBA00004492"/>
    </source>
</evidence>
<dbReference type="InterPro" id="IPR016024">
    <property type="entry name" value="ARM-type_fold"/>
</dbReference>
<dbReference type="GO" id="GO:0048284">
    <property type="term" value="P:organelle fusion"/>
    <property type="evidence" value="ECO:0007669"/>
    <property type="project" value="TreeGrafter"/>
</dbReference>
<dbReference type="InterPro" id="IPR013083">
    <property type="entry name" value="Znf_RING/FYVE/PHD"/>
</dbReference>
<keyword evidence="6" id="KW-0472">Membrane</keyword>
<dbReference type="InterPro" id="IPR057308">
    <property type="entry name" value="CHCR_PEP5_VPS11"/>
</dbReference>
<evidence type="ECO:0000256" key="6">
    <source>
        <dbReference type="ARBA" id="ARBA00023136"/>
    </source>
</evidence>
<dbReference type="GO" id="GO:0007033">
    <property type="term" value="P:vacuole organization"/>
    <property type="evidence" value="ECO:0007669"/>
    <property type="project" value="TreeGrafter"/>
</dbReference>
<dbReference type="InterPro" id="IPR001841">
    <property type="entry name" value="Znf_RING"/>
</dbReference>
<keyword evidence="3" id="KW-0479">Metal-binding</keyword>